<organism evidence="2 3">
    <name type="scientific">Streptomyces brasiliensis</name>
    <dbReference type="NCBI Taxonomy" id="1954"/>
    <lineage>
        <taxon>Bacteria</taxon>
        <taxon>Bacillati</taxon>
        <taxon>Actinomycetota</taxon>
        <taxon>Actinomycetes</taxon>
        <taxon>Kitasatosporales</taxon>
        <taxon>Streptomycetaceae</taxon>
        <taxon>Streptomyces</taxon>
    </lineage>
</organism>
<keyword evidence="3" id="KW-1185">Reference proteome</keyword>
<feature type="transmembrane region" description="Helical" evidence="1">
    <location>
        <begin position="7"/>
        <end position="28"/>
    </location>
</feature>
<reference evidence="2" key="2">
    <citation type="submission" date="2020-09" db="EMBL/GenBank/DDBJ databases">
        <authorList>
            <person name="Sun Q."/>
            <person name="Ohkuma M."/>
        </authorList>
    </citation>
    <scope>NUCLEOTIDE SEQUENCE</scope>
    <source>
        <strain evidence="2">JCM 3086</strain>
    </source>
</reference>
<feature type="transmembrane region" description="Helical" evidence="1">
    <location>
        <begin position="65"/>
        <end position="84"/>
    </location>
</feature>
<evidence type="ECO:0008006" key="4">
    <source>
        <dbReference type="Google" id="ProtNLM"/>
    </source>
</evidence>
<dbReference type="EMBL" id="BMQA01000006">
    <property type="protein sequence ID" value="GGJ12418.1"/>
    <property type="molecule type" value="Genomic_DNA"/>
</dbReference>
<accession>A0A917KHB9</accession>
<feature type="transmembrane region" description="Helical" evidence="1">
    <location>
        <begin position="34"/>
        <end position="53"/>
    </location>
</feature>
<evidence type="ECO:0000313" key="2">
    <source>
        <dbReference type="EMBL" id="GGJ12418.1"/>
    </source>
</evidence>
<dbReference type="InterPro" id="IPR021214">
    <property type="entry name" value="DUF2568"/>
</dbReference>
<dbReference type="RefSeq" id="WP_229840220.1">
    <property type="nucleotide sequence ID" value="NZ_BMQA01000006.1"/>
</dbReference>
<keyword evidence="1" id="KW-1133">Transmembrane helix</keyword>
<keyword evidence="1" id="KW-0472">Membrane</keyword>
<name>A0A917KHB9_9ACTN</name>
<sequence>MKTAKAVNLGVLFLLEIGVLAAVAYWGFGVVDTGRFLLAVLGPGLLGWLWGLFGSPRARFKLHGAARVAFETLWFGTGVVALYAAGRHTWALAFAVVCVLSKTLAHVRGDGETAVTD</sequence>
<evidence type="ECO:0000256" key="1">
    <source>
        <dbReference type="SAM" id="Phobius"/>
    </source>
</evidence>
<proteinExistence type="predicted"/>
<dbReference type="AlphaFoldDB" id="A0A917KHB9"/>
<dbReference type="Pfam" id="PF10823">
    <property type="entry name" value="DUF2568"/>
    <property type="match status" value="1"/>
</dbReference>
<gene>
    <name evidence="2" type="ORF">GCM10010121_023520</name>
</gene>
<reference evidence="2" key="1">
    <citation type="journal article" date="2014" name="Int. J. Syst. Evol. Microbiol.">
        <title>Complete genome sequence of Corynebacterium casei LMG S-19264T (=DSM 44701T), isolated from a smear-ripened cheese.</title>
        <authorList>
            <consortium name="US DOE Joint Genome Institute (JGI-PGF)"/>
            <person name="Walter F."/>
            <person name="Albersmeier A."/>
            <person name="Kalinowski J."/>
            <person name="Ruckert C."/>
        </authorList>
    </citation>
    <scope>NUCLEOTIDE SEQUENCE</scope>
    <source>
        <strain evidence="2">JCM 3086</strain>
    </source>
</reference>
<protein>
    <recommendedName>
        <fullName evidence="4">DUF2568 domain-containing protein</fullName>
    </recommendedName>
</protein>
<keyword evidence="1" id="KW-0812">Transmembrane</keyword>
<comment type="caution">
    <text evidence="2">The sequence shown here is derived from an EMBL/GenBank/DDBJ whole genome shotgun (WGS) entry which is preliminary data.</text>
</comment>
<evidence type="ECO:0000313" key="3">
    <source>
        <dbReference type="Proteomes" id="UP000657574"/>
    </source>
</evidence>
<dbReference type="Proteomes" id="UP000657574">
    <property type="component" value="Unassembled WGS sequence"/>
</dbReference>